<keyword evidence="4" id="KW-1185">Reference proteome</keyword>
<keyword evidence="1" id="KW-0539">Nucleus</keyword>
<dbReference type="InterPro" id="IPR006578">
    <property type="entry name" value="MADF-dom"/>
</dbReference>
<evidence type="ECO:0000259" key="3">
    <source>
        <dbReference type="PROSITE" id="PS51031"/>
    </source>
</evidence>
<dbReference type="OrthoDB" id="6629625at2759"/>
<dbReference type="PANTHER" id="PTHR21505:SF8">
    <property type="entry name" value="DPT-YFP REPRESSOR BY OVEREXPRESSION, ISOFORM D-RELATED"/>
    <property type="match status" value="1"/>
</dbReference>
<organism evidence="4 5">
    <name type="scientific">Drosophila lebanonensis</name>
    <name type="common">Fruit fly</name>
    <name type="synonym">Scaptodrosophila lebanonensis</name>
    <dbReference type="NCBI Taxonomy" id="7225"/>
    <lineage>
        <taxon>Eukaryota</taxon>
        <taxon>Metazoa</taxon>
        <taxon>Ecdysozoa</taxon>
        <taxon>Arthropoda</taxon>
        <taxon>Hexapoda</taxon>
        <taxon>Insecta</taxon>
        <taxon>Pterygota</taxon>
        <taxon>Neoptera</taxon>
        <taxon>Endopterygota</taxon>
        <taxon>Diptera</taxon>
        <taxon>Brachycera</taxon>
        <taxon>Muscomorpha</taxon>
        <taxon>Ephydroidea</taxon>
        <taxon>Drosophilidae</taxon>
        <taxon>Scaptodrosophila</taxon>
    </lineage>
</organism>
<dbReference type="Pfam" id="PF10545">
    <property type="entry name" value="MADF_DNA_bdg"/>
    <property type="match status" value="1"/>
</dbReference>
<feature type="domain" description="BESS" evidence="3">
    <location>
        <begin position="253"/>
        <end position="292"/>
    </location>
</feature>
<dbReference type="PROSITE" id="PS51029">
    <property type="entry name" value="MADF"/>
    <property type="match status" value="1"/>
</dbReference>
<dbReference type="InterPro" id="IPR004210">
    <property type="entry name" value="BESS_motif"/>
</dbReference>
<proteinExistence type="predicted"/>
<dbReference type="SMART" id="SM00595">
    <property type="entry name" value="MADF"/>
    <property type="match status" value="1"/>
</dbReference>
<protein>
    <submittedName>
        <fullName evidence="5">Uncharacterized protein LOC115619953</fullName>
    </submittedName>
</protein>
<evidence type="ECO:0000313" key="5">
    <source>
        <dbReference type="RefSeq" id="XP_030368842.1"/>
    </source>
</evidence>
<dbReference type="RefSeq" id="XP_030368842.1">
    <property type="nucleotide sequence ID" value="XM_030512982.1"/>
</dbReference>
<dbReference type="PROSITE" id="PS51031">
    <property type="entry name" value="BESS"/>
    <property type="match status" value="1"/>
</dbReference>
<evidence type="ECO:0000259" key="2">
    <source>
        <dbReference type="PROSITE" id="PS51029"/>
    </source>
</evidence>
<gene>
    <name evidence="5" type="primary">LOC115619953</name>
</gene>
<name>A0A6J2T1R1_DROLE</name>
<dbReference type="GO" id="GO:0005634">
    <property type="term" value="C:nucleus"/>
    <property type="evidence" value="ECO:0007669"/>
    <property type="project" value="UniProtKB-SubCell"/>
</dbReference>
<dbReference type="PANTHER" id="PTHR21505">
    <property type="entry name" value="MADF DOMAIN-CONTAINING PROTEIN-RELATED"/>
    <property type="match status" value="1"/>
</dbReference>
<evidence type="ECO:0000313" key="4">
    <source>
        <dbReference type="Proteomes" id="UP000504634"/>
    </source>
</evidence>
<comment type="subcellular location">
    <subcellularLocation>
        <location evidence="1">Nucleus</location>
    </subcellularLocation>
</comment>
<accession>A0A6J2T1R1</accession>
<dbReference type="AlphaFoldDB" id="A0A6J2T1R1"/>
<dbReference type="Proteomes" id="UP000504634">
    <property type="component" value="Unplaced"/>
</dbReference>
<reference evidence="5" key="1">
    <citation type="submission" date="2025-08" db="UniProtKB">
        <authorList>
            <consortium name="RefSeq"/>
        </authorList>
    </citation>
    <scope>IDENTIFICATION</scope>
    <source>
        <strain evidence="5">11010-0011.00</strain>
        <tissue evidence="5">Whole body</tissue>
    </source>
</reference>
<dbReference type="GO" id="GO:0003677">
    <property type="term" value="F:DNA binding"/>
    <property type="evidence" value="ECO:0007669"/>
    <property type="project" value="InterPro"/>
</dbReference>
<sequence>MSEGALPFRFTDEKTLKFVEEYRRAECLWNRTRARKEEREQAYDRLRRAMDNERTVGEEPLTLKGVKVKIKNLRTYYHQELKRMKSDLGYTPRSICFKPLHSFLAKYLHQSKFKTVGDSAGDVSEDDATHIPLSTIKRCKIKLTRLKTIKLLPLKDEGDCIEVVEPQVEKIKSEPSAEQQLLVKVGSSPHAEAPPLRLLTPPTSAPLPLPPPLNYRAEQLPHITEITTLHQPLKNINNSSTIERNPMQPLQNEDEFHFFGLSVAAQLRSMPLSNAMLMQANIQNLLSTERRKINGNIGT</sequence>
<feature type="domain" description="MADF" evidence="2">
    <location>
        <begin position="17"/>
        <end position="109"/>
    </location>
</feature>
<evidence type="ECO:0000256" key="1">
    <source>
        <dbReference type="PROSITE-ProRule" id="PRU00371"/>
    </source>
</evidence>
<dbReference type="GeneID" id="115619953"/>